<dbReference type="RefSeq" id="XP_041224238.1">
    <property type="nucleotide sequence ID" value="XM_041377157.1"/>
</dbReference>
<feature type="domain" description="CxC6 like cysteine cluster associated with KDZ" evidence="2">
    <location>
        <begin position="255"/>
        <end position="317"/>
    </location>
</feature>
<comment type="caution">
    <text evidence="3">The sequence shown here is derived from an EMBL/GenBank/DDBJ whole genome shotgun (WGS) entry which is preliminary data.</text>
</comment>
<dbReference type="Pfam" id="PF18721">
    <property type="entry name" value="CxC6"/>
    <property type="match status" value="1"/>
</dbReference>
<dbReference type="Pfam" id="PF18718">
    <property type="entry name" value="CxC5"/>
    <property type="match status" value="1"/>
</dbReference>
<keyword evidence="4" id="KW-1185">Reference proteome</keyword>
<dbReference type="Proteomes" id="UP001195769">
    <property type="component" value="Unassembled WGS sequence"/>
</dbReference>
<dbReference type="InterPro" id="IPR041539">
    <property type="entry name" value="CxC5"/>
</dbReference>
<dbReference type="GeneID" id="64671455"/>
<gene>
    <name evidence="3" type="ORF">F5891DRAFT_981804</name>
</gene>
<dbReference type="EMBL" id="JABBWK010000038">
    <property type="protein sequence ID" value="KAG1898662.1"/>
    <property type="molecule type" value="Genomic_DNA"/>
</dbReference>
<accession>A0AAD4HJC4</accession>
<sequence length="399" mass="44597">MTAQGPSSALEMLQSLHHQLPNCSPPTFSMVFHFITLASGLKDYIILVQATSHHPDSTPLVLSPVIKLFLAGSCNISESDVDIYWKVLRNIVWHGNEGSVLKKAEQQQVIIYTLDNGPIATYSVHLYCANCNTNYHHGFSVKAVGGHQFVETKVVHLWCTMMLVSCFPWNFKLAGDHVWHGFVQLTLIEDAMEHHAVLLVPQDGDQKARFMDTIINCNNHIRTYSQEELRHYCNKRTHFFRDDAGAVISNFSVVVIDGVTVGHLCCAIHNCHVPLNNNNHHFCLTHTLTHGHKCAIVGCSNDILIKSKVFHLAEYKAVKNMHQIWGQSHFQLQQRLQHSQLANPTDSIAQDVPLDELIDDAPLEEDFTLAVDADGTVQAATAQDSTAASGRKLRAQFGR</sequence>
<protein>
    <submittedName>
        <fullName evidence="3">Uncharacterized protein</fullName>
    </submittedName>
</protein>
<evidence type="ECO:0000259" key="2">
    <source>
        <dbReference type="Pfam" id="PF18721"/>
    </source>
</evidence>
<name>A0AAD4HJC4_9AGAM</name>
<proteinExistence type="predicted"/>
<organism evidence="3 4">
    <name type="scientific">Suillus fuscotomentosus</name>
    <dbReference type="NCBI Taxonomy" id="1912939"/>
    <lineage>
        <taxon>Eukaryota</taxon>
        <taxon>Fungi</taxon>
        <taxon>Dikarya</taxon>
        <taxon>Basidiomycota</taxon>
        <taxon>Agaricomycotina</taxon>
        <taxon>Agaricomycetes</taxon>
        <taxon>Agaricomycetidae</taxon>
        <taxon>Boletales</taxon>
        <taxon>Suillineae</taxon>
        <taxon>Suillaceae</taxon>
        <taxon>Suillus</taxon>
    </lineage>
</organism>
<evidence type="ECO:0000313" key="3">
    <source>
        <dbReference type="EMBL" id="KAG1898662.1"/>
    </source>
</evidence>
<feature type="domain" description="CxC5 like cysteine cluster associated with KDZ" evidence="1">
    <location>
        <begin position="98"/>
        <end position="167"/>
    </location>
</feature>
<evidence type="ECO:0000259" key="1">
    <source>
        <dbReference type="Pfam" id="PF18718"/>
    </source>
</evidence>
<dbReference type="AlphaFoldDB" id="A0AAD4HJC4"/>
<reference evidence="3" key="1">
    <citation type="journal article" date="2020" name="New Phytol.">
        <title>Comparative genomics reveals dynamic genome evolution in host specialist ectomycorrhizal fungi.</title>
        <authorList>
            <person name="Lofgren L.A."/>
            <person name="Nguyen N.H."/>
            <person name="Vilgalys R."/>
            <person name="Ruytinx J."/>
            <person name="Liao H.L."/>
            <person name="Branco S."/>
            <person name="Kuo A."/>
            <person name="LaButti K."/>
            <person name="Lipzen A."/>
            <person name="Andreopoulos W."/>
            <person name="Pangilinan J."/>
            <person name="Riley R."/>
            <person name="Hundley H."/>
            <person name="Na H."/>
            <person name="Barry K."/>
            <person name="Grigoriev I.V."/>
            <person name="Stajich J.E."/>
            <person name="Kennedy P.G."/>
        </authorList>
    </citation>
    <scope>NUCLEOTIDE SEQUENCE</scope>
    <source>
        <strain evidence="3">FC203</strain>
    </source>
</reference>
<evidence type="ECO:0000313" key="4">
    <source>
        <dbReference type="Proteomes" id="UP001195769"/>
    </source>
</evidence>
<dbReference type="InterPro" id="IPR040898">
    <property type="entry name" value="CxC6"/>
</dbReference>